<proteinExistence type="predicted"/>
<dbReference type="Proteomes" id="UP000334340">
    <property type="component" value="Unassembled WGS sequence"/>
</dbReference>
<dbReference type="AlphaFoldDB" id="A0A564ZKD9"/>
<keyword evidence="4" id="KW-1185">Reference proteome</keyword>
<reference evidence="3 4" key="1">
    <citation type="submission" date="2019-07" db="EMBL/GenBank/DDBJ databases">
        <authorList>
            <person name="Cremers G."/>
        </authorList>
    </citation>
    <scope>NUCLEOTIDE SEQUENCE [LARGE SCALE GENOMIC DNA]</scope>
</reference>
<dbReference type="PANTHER" id="PTHR42700">
    <property type="entry name" value="SULFATE ADENYLYLTRANSFERASE"/>
    <property type="match status" value="1"/>
</dbReference>
<organism evidence="3 4">
    <name type="scientific">Candidatus Methylomirabilis lanthanidiphila</name>
    <dbReference type="NCBI Taxonomy" id="2211376"/>
    <lineage>
        <taxon>Bacteria</taxon>
        <taxon>Candidatus Methylomirabilota</taxon>
        <taxon>Candidatus Methylomirabilia</taxon>
        <taxon>Candidatus Methylomirabilales</taxon>
        <taxon>Candidatus Methylomirabilaceae</taxon>
        <taxon>Candidatus Methylomirabilis</taxon>
    </lineage>
</organism>
<dbReference type="Gene3D" id="3.40.50.300">
    <property type="entry name" value="P-loop containing nucleotide triphosphate hydrolases"/>
    <property type="match status" value="1"/>
</dbReference>
<name>A0A564ZKD9_9BACT</name>
<dbReference type="InterPro" id="IPR050512">
    <property type="entry name" value="Sulf_AdTrans/APS_kinase"/>
</dbReference>
<dbReference type="EMBL" id="CABIKM010000034">
    <property type="protein sequence ID" value="VUZ85799.1"/>
    <property type="molecule type" value="Genomic_DNA"/>
</dbReference>
<evidence type="ECO:0000259" key="2">
    <source>
        <dbReference type="Pfam" id="PF01583"/>
    </source>
</evidence>
<dbReference type="InterPro" id="IPR027417">
    <property type="entry name" value="P-loop_NTPase"/>
</dbReference>
<dbReference type="EC" id="2.7.1.25" evidence="3"/>
<dbReference type="PANTHER" id="PTHR42700:SF1">
    <property type="entry name" value="SULFATE ADENYLYLTRANSFERASE"/>
    <property type="match status" value="1"/>
</dbReference>
<dbReference type="GO" id="GO:0019379">
    <property type="term" value="P:sulfate assimilation, phosphoadenylyl sulfate reduction by phosphoadenylyl-sulfate reductase (thioredoxin)"/>
    <property type="evidence" value="ECO:0007669"/>
    <property type="project" value="TreeGrafter"/>
</dbReference>
<evidence type="ECO:0000256" key="1">
    <source>
        <dbReference type="ARBA" id="ARBA00022679"/>
    </source>
</evidence>
<dbReference type="GO" id="GO:0005737">
    <property type="term" value="C:cytoplasm"/>
    <property type="evidence" value="ECO:0007669"/>
    <property type="project" value="TreeGrafter"/>
</dbReference>
<feature type="domain" description="APS kinase" evidence="2">
    <location>
        <begin position="3"/>
        <end position="156"/>
    </location>
</feature>
<evidence type="ECO:0000313" key="4">
    <source>
        <dbReference type="Proteomes" id="UP000334340"/>
    </source>
</evidence>
<protein>
    <submittedName>
        <fullName evidence="3">Adenylylsulfate kinase</fullName>
        <ecNumber evidence="3">2.7.1.25</ecNumber>
    </submittedName>
</protein>
<sequence>MAWVAWLTGLPGSGKSSVARETARRLEARGMRVRVLELDEIRRVVTPSASYTVQERETVYRALAYMAWLLYNEGASVIIDATAHRRRFRDAARALIPAFAEIYLCASLATCRARAGDRHGGYAPADVYGQAGREGSTVPGVDEMYEPPLHPELVINAETLDVKDAAEEAVQFLEGFQADRARVLLNADDKGGC</sequence>
<dbReference type="GO" id="GO:0010134">
    <property type="term" value="P:sulfate assimilation via adenylyl sulfate reduction"/>
    <property type="evidence" value="ECO:0007669"/>
    <property type="project" value="TreeGrafter"/>
</dbReference>
<accession>A0A564ZKD9</accession>
<dbReference type="GO" id="GO:0004781">
    <property type="term" value="F:sulfate adenylyltransferase (ATP) activity"/>
    <property type="evidence" value="ECO:0007669"/>
    <property type="project" value="TreeGrafter"/>
</dbReference>
<keyword evidence="3" id="KW-0418">Kinase</keyword>
<dbReference type="SUPFAM" id="SSF52540">
    <property type="entry name" value="P-loop containing nucleoside triphosphate hydrolases"/>
    <property type="match status" value="1"/>
</dbReference>
<dbReference type="GO" id="GO:0004020">
    <property type="term" value="F:adenylylsulfate kinase activity"/>
    <property type="evidence" value="ECO:0007669"/>
    <property type="project" value="UniProtKB-EC"/>
</dbReference>
<evidence type="ECO:0000313" key="3">
    <source>
        <dbReference type="EMBL" id="VUZ85799.1"/>
    </source>
</evidence>
<keyword evidence="1 3" id="KW-0808">Transferase</keyword>
<dbReference type="Pfam" id="PF01583">
    <property type="entry name" value="APS_kinase"/>
    <property type="match status" value="1"/>
</dbReference>
<gene>
    <name evidence="3" type="ORF">MELA_02184</name>
</gene>
<dbReference type="InterPro" id="IPR059117">
    <property type="entry name" value="APS_kinase_dom"/>
</dbReference>